<dbReference type="InterPro" id="IPR001647">
    <property type="entry name" value="HTH_TetR"/>
</dbReference>
<dbReference type="PROSITE" id="PS50977">
    <property type="entry name" value="HTH_TETR_2"/>
    <property type="match status" value="1"/>
</dbReference>
<evidence type="ECO:0000256" key="3">
    <source>
        <dbReference type="ARBA" id="ARBA00023163"/>
    </source>
</evidence>
<keyword evidence="3" id="KW-0804">Transcription</keyword>
<evidence type="ECO:0000313" key="4">
    <source>
        <dbReference type="EMBL" id="AQS88149.1"/>
    </source>
</evidence>
<keyword evidence="5" id="KW-1185">Reference proteome</keyword>
<keyword evidence="1" id="KW-0805">Transcription regulation</keyword>
<dbReference type="Gene3D" id="1.10.10.60">
    <property type="entry name" value="Homeodomain-like"/>
    <property type="match status" value="1"/>
</dbReference>
<dbReference type="STRING" id="320497.A0U93_09580"/>
<dbReference type="PRINTS" id="PR00455">
    <property type="entry name" value="HTHTETR"/>
</dbReference>
<dbReference type="PANTHER" id="PTHR47506:SF7">
    <property type="entry name" value="TRANSCRIPTIONAL REGULATORY PROTEIN"/>
    <property type="match status" value="1"/>
</dbReference>
<keyword evidence="2" id="KW-0238">DNA-binding</keyword>
<dbReference type="KEGG" id="nch:A0U93_09580"/>
<dbReference type="Proteomes" id="UP000188604">
    <property type="component" value="Chromosome"/>
</dbReference>
<dbReference type="Gene3D" id="1.10.357.10">
    <property type="entry name" value="Tetracycline Repressor, domain 2"/>
    <property type="match status" value="1"/>
</dbReference>
<dbReference type="PANTHER" id="PTHR47506">
    <property type="entry name" value="TRANSCRIPTIONAL REGULATORY PROTEIN"/>
    <property type="match status" value="1"/>
</dbReference>
<dbReference type="OrthoDB" id="9798857at2"/>
<dbReference type="GO" id="GO:0003677">
    <property type="term" value="F:DNA binding"/>
    <property type="evidence" value="ECO:0007669"/>
    <property type="project" value="UniProtKB-UniRule"/>
</dbReference>
<evidence type="ECO:0000313" key="5">
    <source>
        <dbReference type="Proteomes" id="UP000188604"/>
    </source>
</evidence>
<name>A0A1U9KQZ7_9PROT</name>
<sequence length="202" mass="22362">MRYRKGQREETRQHIIDVAARRFREDGIAAAGIAGLMADAGLTNGAFYTHFESKEDLVRETLRETQERRRTMVESAIDDGADVETWLRRYLSPRHRDHPGDGCVASALVAEIARHPEATRDVFHIGYERMIAIIGRGLPFGTSEQRHAVALALYGLMIGTLQLARAAGKNAESDAILENGVQAGLKLVETDRPRRQGRSAAG</sequence>
<dbReference type="RefSeq" id="WP_077807163.1">
    <property type="nucleotide sequence ID" value="NZ_BJXS01000003.1"/>
</dbReference>
<protein>
    <submittedName>
        <fullName evidence="4">Uncharacterized protein</fullName>
    </submittedName>
</protein>
<dbReference type="EMBL" id="CP014691">
    <property type="protein sequence ID" value="AQS88149.1"/>
    <property type="molecule type" value="Genomic_DNA"/>
</dbReference>
<dbReference type="SUPFAM" id="SSF46689">
    <property type="entry name" value="Homeodomain-like"/>
    <property type="match status" value="1"/>
</dbReference>
<dbReference type="AlphaFoldDB" id="A0A1U9KQZ7"/>
<dbReference type="InterPro" id="IPR036271">
    <property type="entry name" value="Tet_transcr_reg_TetR-rel_C_sf"/>
</dbReference>
<organism evidence="4 5">
    <name type="scientific">Neoasaia chiangmaiensis</name>
    <dbReference type="NCBI Taxonomy" id="320497"/>
    <lineage>
        <taxon>Bacteria</taxon>
        <taxon>Pseudomonadati</taxon>
        <taxon>Pseudomonadota</taxon>
        <taxon>Alphaproteobacteria</taxon>
        <taxon>Acetobacterales</taxon>
        <taxon>Acetobacteraceae</taxon>
        <taxon>Neoasaia</taxon>
    </lineage>
</organism>
<gene>
    <name evidence="4" type="ORF">A0U93_09580</name>
</gene>
<accession>A0A1U9KQZ7</accession>
<evidence type="ECO:0000256" key="2">
    <source>
        <dbReference type="ARBA" id="ARBA00023125"/>
    </source>
</evidence>
<reference evidence="4 5" key="1">
    <citation type="submission" date="2016-03" db="EMBL/GenBank/DDBJ databases">
        <title>Acetic acid bacteria sequencing.</title>
        <authorList>
            <person name="Brandt J."/>
            <person name="Jakob F."/>
            <person name="Vogel R.F."/>
        </authorList>
    </citation>
    <scope>NUCLEOTIDE SEQUENCE [LARGE SCALE GENOMIC DNA]</scope>
    <source>
        <strain evidence="4 5">NBRC 101099</strain>
    </source>
</reference>
<dbReference type="SUPFAM" id="SSF48498">
    <property type="entry name" value="Tetracyclin repressor-like, C-terminal domain"/>
    <property type="match status" value="1"/>
</dbReference>
<proteinExistence type="predicted"/>
<evidence type="ECO:0000256" key="1">
    <source>
        <dbReference type="ARBA" id="ARBA00023015"/>
    </source>
</evidence>
<dbReference type="Pfam" id="PF00440">
    <property type="entry name" value="TetR_N"/>
    <property type="match status" value="1"/>
</dbReference>
<dbReference type="InterPro" id="IPR009057">
    <property type="entry name" value="Homeodomain-like_sf"/>
</dbReference>